<dbReference type="GO" id="GO:0000162">
    <property type="term" value="P:L-tryptophan biosynthetic process"/>
    <property type="evidence" value="ECO:0007669"/>
    <property type="project" value="TreeGrafter"/>
</dbReference>
<organism evidence="3 4">
    <name type="scientific">Azospira inquinata</name>
    <dbReference type="NCBI Taxonomy" id="2785627"/>
    <lineage>
        <taxon>Bacteria</taxon>
        <taxon>Pseudomonadati</taxon>
        <taxon>Pseudomonadota</taxon>
        <taxon>Betaproteobacteria</taxon>
        <taxon>Rhodocyclales</taxon>
        <taxon>Rhodocyclaceae</taxon>
        <taxon>Azospira</taxon>
    </lineage>
</organism>
<dbReference type="InterPro" id="IPR001544">
    <property type="entry name" value="Aminotrans_IV"/>
</dbReference>
<feature type="region of interest" description="Disordered" evidence="1">
    <location>
        <begin position="1"/>
        <end position="26"/>
    </location>
</feature>
<dbReference type="GO" id="GO:0046820">
    <property type="term" value="F:4-amino-4-deoxychorismate synthase activity"/>
    <property type="evidence" value="ECO:0007669"/>
    <property type="project" value="UniProtKB-EC"/>
</dbReference>
<accession>A0A975SNJ6</accession>
<dbReference type="NCBIfam" id="TIGR00553">
    <property type="entry name" value="pabB"/>
    <property type="match status" value="1"/>
</dbReference>
<sequence>MSPRRETASGLGGRPAVPPSPFPANGFILSETQDGLRLFSQPSHHWRLTRDNWRSSLSQAEEARAGGAWLYLALDYELGTALEPRAAKLPGPEDGGLGHLWAFPEPRRLDEAEFAQALECHRASLPEARCYPGVGALSPALDEAAYTRAIQAIHAYIRAGDCYQVNFTIPLHFRCYGDPLLFYAALRRRQPGPLGALVAMPEMTCLSLSPELFVAGEGGLLTARPMKGTAPRGATAAEDQALAADLRASPKERAENLMIVDLLRNDLGRLAPPGGVTVPELFTVEAYPTLFQMTSTIQARGAAQSWDRLLPALFPCGSITGAPKLRAMEIIGELEGRPRGLYTGSLGWQAPDGRFCLNVAIRSLLWNEGGTGSLGVGSGITLDAAPDREYRECLLKARFLTDHDPGFALLETLGLHDGALPYRDYHRQRLEASARSLGFAFDPGAFDALLDRLAADHPQGRYRLRLSLDHGGRLTHLIQPLTPLHGEQRLYLAREVLDSGNYLLAHKTTVRGRYDQTLARVTARAGGFDALFLNERGEVCEGARSNLFLQLDGQCWTPALASGLLPGVLRRHLLDTGAVRERVLYWSDVQQAEALWMGNSLRGLVPVTLAGELPEA</sequence>
<dbReference type="EMBL" id="CP064782">
    <property type="protein sequence ID" value="QWT49641.1"/>
    <property type="molecule type" value="Genomic_DNA"/>
</dbReference>
<dbReference type="Pfam" id="PF00425">
    <property type="entry name" value="Chorismate_bind"/>
    <property type="match status" value="1"/>
</dbReference>
<evidence type="ECO:0000313" key="3">
    <source>
        <dbReference type="EMBL" id="QWT49641.1"/>
    </source>
</evidence>
<dbReference type="Proteomes" id="UP000683428">
    <property type="component" value="Chromosome"/>
</dbReference>
<protein>
    <submittedName>
        <fullName evidence="3">Aminodeoxychorismate synthase component I</fullName>
        <ecNumber evidence="3">2.6.1.85</ecNumber>
    </submittedName>
</protein>
<name>A0A975SNJ6_9RHOO</name>
<evidence type="ECO:0000259" key="2">
    <source>
        <dbReference type="Pfam" id="PF00425"/>
    </source>
</evidence>
<dbReference type="RefSeq" id="WP_216126216.1">
    <property type="nucleotide sequence ID" value="NZ_CP064782.1"/>
</dbReference>
<gene>
    <name evidence="3" type="primary">pabB</name>
    <name evidence="3" type="ORF">Azoinq_03245</name>
</gene>
<keyword evidence="3" id="KW-0808">Transferase</keyword>
<evidence type="ECO:0000256" key="1">
    <source>
        <dbReference type="SAM" id="MobiDB-lite"/>
    </source>
</evidence>
<dbReference type="InterPro" id="IPR019999">
    <property type="entry name" value="Anth_synth_I-like"/>
</dbReference>
<proteinExistence type="predicted"/>
<evidence type="ECO:0000313" key="4">
    <source>
        <dbReference type="Proteomes" id="UP000683428"/>
    </source>
</evidence>
<dbReference type="GO" id="GO:0009396">
    <property type="term" value="P:folic acid-containing compound biosynthetic process"/>
    <property type="evidence" value="ECO:0007669"/>
    <property type="project" value="InterPro"/>
</dbReference>
<dbReference type="KEGG" id="aiq:Azoinq_03245"/>
<dbReference type="Pfam" id="PF01063">
    <property type="entry name" value="Aminotran_4"/>
    <property type="match status" value="1"/>
</dbReference>
<keyword evidence="4" id="KW-1185">Reference proteome</keyword>
<dbReference type="PANTHER" id="PTHR11236:SF50">
    <property type="entry name" value="AMINODEOXYCHORISMATE SYNTHASE COMPONENT 1"/>
    <property type="match status" value="1"/>
</dbReference>
<dbReference type="InterPro" id="IPR015890">
    <property type="entry name" value="Chorismate_C"/>
</dbReference>
<keyword evidence="3" id="KW-0032">Aminotransferase</keyword>
<dbReference type="PANTHER" id="PTHR11236">
    <property type="entry name" value="AMINOBENZOATE/ANTHRANILATE SYNTHASE"/>
    <property type="match status" value="1"/>
</dbReference>
<dbReference type="EC" id="2.6.1.85" evidence="3"/>
<reference evidence="3" key="1">
    <citation type="submission" date="2020-11" db="EMBL/GenBank/DDBJ databases">
        <title>Azospira inquinata sp. nov.</title>
        <authorList>
            <person name="Moe W.M."/>
            <person name="Mikes M.C."/>
        </authorList>
    </citation>
    <scope>NUCLEOTIDE SEQUENCE</scope>
    <source>
        <strain evidence="3">Azo-3</strain>
    </source>
</reference>
<dbReference type="InterPro" id="IPR005802">
    <property type="entry name" value="ADC_synth_comp_1"/>
</dbReference>
<feature type="domain" description="Chorismate-utilising enzyme C-terminal" evidence="2">
    <location>
        <begin position="143"/>
        <end position="396"/>
    </location>
</feature>
<dbReference type="AlphaFoldDB" id="A0A975SNJ6"/>